<evidence type="ECO:0000256" key="10">
    <source>
        <dbReference type="HAMAP-Rule" id="MF_02202"/>
    </source>
</evidence>
<dbReference type="PANTHER" id="PTHR30625:SF3">
    <property type="entry name" value="TOL-PAL SYSTEM PROTEIN TOLQ"/>
    <property type="match status" value="1"/>
</dbReference>
<gene>
    <name evidence="10 12" type="primary">tolQ</name>
    <name evidence="12" type="ORF">LFA_1628</name>
</gene>
<dbReference type="GO" id="GO:0005886">
    <property type="term" value="C:plasma membrane"/>
    <property type="evidence" value="ECO:0007669"/>
    <property type="project" value="UniProtKB-SubCell"/>
</dbReference>
<dbReference type="HAMAP" id="MF_02202">
    <property type="entry name" value="TolQ"/>
    <property type="match status" value="1"/>
</dbReference>
<dbReference type="HOGENOM" id="CLU_053325_2_2_6"/>
<dbReference type="Proteomes" id="UP000032430">
    <property type="component" value="Chromosome I"/>
</dbReference>
<keyword evidence="8 10" id="KW-0472">Membrane</keyword>
<evidence type="ECO:0000256" key="3">
    <source>
        <dbReference type="ARBA" id="ARBA00022475"/>
    </source>
</evidence>
<dbReference type="InterPro" id="IPR050790">
    <property type="entry name" value="ExbB/TolQ_transport"/>
</dbReference>
<keyword evidence="4 10" id="KW-0997">Cell inner membrane</keyword>
<evidence type="ECO:0000313" key="13">
    <source>
        <dbReference type="Proteomes" id="UP000032430"/>
    </source>
</evidence>
<dbReference type="KEGG" id="lfa:LFA_1628"/>
<name>A0A098G6A1_9GAMM</name>
<dbReference type="InterPro" id="IPR002898">
    <property type="entry name" value="MotA_ExbB_proton_chnl"/>
</dbReference>
<evidence type="ECO:0000256" key="4">
    <source>
        <dbReference type="ARBA" id="ARBA00022519"/>
    </source>
</evidence>
<keyword evidence="7 10" id="KW-1133">Transmembrane helix</keyword>
<dbReference type="EMBL" id="LN614827">
    <property type="protein sequence ID" value="CEG57035.1"/>
    <property type="molecule type" value="Genomic_DNA"/>
</dbReference>
<dbReference type="OrthoDB" id="9805133at2"/>
<evidence type="ECO:0000256" key="6">
    <source>
        <dbReference type="ARBA" id="ARBA00022692"/>
    </source>
</evidence>
<feature type="transmembrane region" description="Helical" evidence="10">
    <location>
        <begin position="20"/>
        <end position="50"/>
    </location>
</feature>
<dbReference type="GO" id="GO:0051301">
    <property type="term" value="P:cell division"/>
    <property type="evidence" value="ECO:0007669"/>
    <property type="project" value="UniProtKB-UniRule"/>
</dbReference>
<dbReference type="PANTHER" id="PTHR30625">
    <property type="entry name" value="PROTEIN TOLQ"/>
    <property type="match status" value="1"/>
</dbReference>
<evidence type="ECO:0000259" key="11">
    <source>
        <dbReference type="Pfam" id="PF01618"/>
    </source>
</evidence>
<keyword evidence="5 10" id="KW-0132">Cell division</keyword>
<dbReference type="Pfam" id="PF01618">
    <property type="entry name" value="MotA_ExbB"/>
    <property type="match status" value="1"/>
</dbReference>
<evidence type="ECO:0000256" key="8">
    <source>
        <dbReference type="ARBA" id="ARBA00023136"/>
    </source>
</evidence>
<feature type="domain" description="MotA/TolQ/ExbB proton channel" evidence="11">
    <location>
        <begin position="89"/>
        <end position="216"/>
    </location>
</feature>
<comment type="subcellular location">
    <subcellularLocation>
        <location evidence="10">Cell inner membrane</location>
        <topology evidence="10">Multi-pass membrane protein</topology>
    </subcellularLocation>
    <subcellularLocation>
        <location evidence="1">Cell membrane</location>
        <topology evidence="1">Multi-pass membrane protein</topology>
    </subcellularLocation>
</comment>
<evidence type="ECO:0000256" key="2">
    <source>
        <dbReference type="ARBA" id="ARBA00010442"/>
    </source>
</evidence>
<dbReference type="GO" id="GO:0043213">
    <property type="term" value="P:bacteriocin transport"/>
    <property type="evidence" value="ECO:0007669"/>
    <property type="project" value="InterPro"/>
</dbReference>
<evidence type="ECO:0000256" key="7">
    <source>
        <dbReference type="ARBA" id="ARBA00022989"/>
    </source>
</evidence>
<sequence length="237" mass="26408">MNELLYILIVETTVSNQANVLMYFMQAGLVVKSVMMLLLIASIVSWTLIFQRAWFFKRKKQLTDAFNRRFWDSGDLSKLYADIDSNAEEKQGMAAIFHAGFKEFVRARKQGSVSIEPIQRVMQISHAKEAEKLEQHLPFFASVGSISPYVGLFGTVWGIMTSFQALGHAQQATIAMVAPGISEALVATALGLFTAIPAVIAYNRYTARANALLNRFDLFQEELISLIEQQTSSAARG</sequence>
<comment type="similarity">
    <text evidence="2 10">Belongs to the ExbB/TolQ family.</text>
</comment>
<dbReference type="STRING" id="1212491.LFA_1628"/>
<keyword evidence="3 10" id="KW-1003">Cell membrane</keyword>
<dbReference type="NCBIfam" id="TIGR02796">
    <property type="entry name" value="tolQ"/>
    <property type="match status" value="1"/>
</dbReference>
<dbReference type="GO" id="GO:0017038">
    <property type="term" value="P:protein import"/>
    <property type="evidence" value="ECO:0007669"/>
    <property type="project" value="TreeGrafter"/>
</dbReference>
<evidence type="ECO:0000313" key="12">
    <source>
        <dbReference type="EMBL" id="CEG57035.1"/>
    </source>
</evidence>
<evidence type="ECO:0000256" key="9">
    <source>
        <dbReference type="ARBA" id="ARBA00023306"/>
    </source>
</evidence>
<protein>
    <recommendedName>
        <fullName evidence="10">Tol-Pal system protein TolQ</fullName>
    </recommendedName>
</protein>
<accession>A0A098G6A1</accession>
<comment type="function">
    <text evidence="10">Part of the Tol-Pal system, which plays a role in outer membrane invagination during cell division and is important for maintaining outer membrane integrity.</text>
</comment>
<dbReference type="InterPro" id="IPR014163">
    <property type="entry name" value="Tol-Pal_TolQ"/>
</dbReference>
<organism evidence="12 13">
    <name type="scientific">Legionella fallonii LLAP-10</name>
    <dbReference type="NCBI Taxonomy" id="1212491"/>
    <lineage>
        <taxon>Bacteria</taxon>
        <taxon>Pseudomonadati</taxon>
        <taxon>Pseudomonadota</taxon>
        <taxon>Gammaproteobacteria</taxon>
        <taxon>Legionellales</taxon>
        <taxon>Legionellaceae</taxon>
        <taxon>Legionella</taxon>
    </lineage>
</organism>
<dbReference type="AlphaFoldDB" id="A0A098G6A1"/>
<keyword evidence="6 10" id="KW-0812">Transmembrane</keyword>
<reference evidence="13" key="1">
    <citation type="submission" date="2014-09" db="EMBL/GenBank/DDBJ databases">
        <authorList>
            <person name="Gomez-Valero L."/>
        </authorList>
    </citation>
    <scope>NUCLEOTIDE SEQUENCE [LARGE SCALE GENOMIC DNA]</scope>
    <source>
        <strain evidence="13">ATCC700992</strain>
    </source>
</reference>
<comment type="subunit">
    <text evidence="10">The Tol-Pal system is composed of five core proteins: the inner membrane proteins TolA, TolQ and TolR, the periplasmic protein TolB and the outer membrane protein Pal. They form a network linking the inner and outer membranes and the peptidoglycan layer.</text>
</comment>
<evidence type="ECO:0000256" key="5">
    <source>
        <dbReference type="ARBA" id="ARBA00022618"/>
    </source>
</evidence>
<keyword evidence="9 10" id="KW-0131">Cell cycle</keyword>
<feature type="transmembrane region" description="Helical" evidence="10">
    <location>
        <begin position="137"/>
        <end position="160"/>
    </location>
</feature>
<feature type="transmembrane region" description="Helical" evidence="10">
    <location>
        <begin position="180"/>
        <end position="202"/>
    </location>
</feature>
<evidence type="ECO:0000256" key="1">
    <source>
        <dbReference type="ARBA" id="ARBA00004651"/>
    </source>
</evidence>
<keyword evidence="13" id="KW-1185">Reference proteome</keyword>
<proteinExistence type="inferred from homology"/>